<feature type="domain" description="Histidine kinase" evidence="15">
    <location>
        <begin position="124"/>
        <end position="361"/>
    </location>
</feature>
<name>A0A1F5TRS9_9BACT</name>
<protein>
    <recommendedName>
        <fullName evidence="3">histidine kinase</fullName>
        <ecNumber evidence="3">2.7.13.3</ecNumber>
    </recommendedName>
</protein>
<dbReference type="Gene3D" id="6.10.340.10">
    <property type="match status" value="1"/>
</dbReference>
<proteinExistence type="predicted"/>
<evidence type="ECO:0000256" key="13">
    <source>
        <dbReference type="ARBA" id="ARBA00023136"/>
    </source>
</evidence>
<dbReference type="Pfam" id="PF00672">
    <property type="entry name" value="HAMP"/>
    <property type="match status" value="1"/>
</dbReference>
<dbReference type="GO" id="GO:0005886">
    <property type="term" value="C:plasma membrane"/>
    <property type="evidence" value="ECO:0007669"/>
    <property type="project" value="UniProtKB-SubCell"/>
</dbReference>
<comment type="caution">
    <text evidence="17">The sequence shown here is derived from an EMBL/GenBank/DDBJ whole genome shotgun (WGS) entry which is preliminary data.</text>
</comment>
<dbReference type="Gene3D" id="3.30.565.10">
    <property type="entry name" value="Histidine kinase-like ATPase, C-terminal domain"/>
    <property type="match status" value="1"/>
</dbReference>
<keyword evidence="11 14" id="KW-1133">Transmembrane helix</keyword>
<comment type="subcellular location">
    <subcellularLocation>
        <location evidence="2">Cell membrane</location>
        <topology evidence="2">Multi-pass membrane protein</topology>
    </subcellularLocation>
</comment>
<keyword evidence="13 14" id="KW-0472">Membrane</keyword>
<dbReference type="InterPro" id="IPR003660">
    <property type="entry name" value="HAMP_dom"/>
</dbReference>
<dbReference type="PANTHER" id="PTHR45528">
    <property type="entry name" value="SENSOR HISTIDINE KINASE CPXA"/>
    <property type="match status" value="1"/>
</dbReference>
<evidence type="ECO:0000256" key="4">
    <source>
        <dbReference type="ARBA" id="ARBA00022475"/>
    </source>
</evidence>
<evidence type="ECO:0000256" key="8">
    <source>
        <dbReference type="ARBA" id="ARBA00022741"/>
    </source>
</evidence>
<keyword evidence="6" id="KW-0808">Transferase</keyword>
<dbReference type="Proteomes" id="UP000177579">
    <property type="component" value="Unassembled WGS sequence"/>
</dbReference>
<evidence type="ECO:0000256" key="14">
    <source>
        <dbReference type="SAM" id="Phobius"/>
    </source>
</evidence>
<dbReference type="EMBL" id="MFGO01000008">
    <property type="protein sequence ID" value="OGF41497.1"/>
    <property type="molecule type" value="Genomic_DNA"/>
</dbReference>
<dbReference type="Pfam" id="PF02518">
    <property type="entry name" value="HATPase_c"/>
    <property type="match status" value="1"/>
</dbReference>
<evidence type="ECO:0000256" key="7">
    <source>
        <dbReference type="ARBA" id="ARBA00022692"/>
    </source>
</evidence>
<evidence type="ECO:0000256" key="6">
    <source>
        <dbReference type="ARBA" id="ARBA00022679"/>
    </source>
</evidence>
<organism evidence="17 18">
    <name type="scientific">Candidatus Falkowbacteria bacterium RIFOXYD2_FULL_34_120</name>
    <dbReference type="NCBI Taxonomy" id="1798007"/>
    <lineage>
        <taxon>Bacteria</taxon>
        <taxon>Candidatus Falkowiibacteriota</taxon>
    </lineage>
</organism>
<keyword evidence="4" id="KW-1003">Cell membrane</keyword>
<dbReference type="InterPro" id="IPR005467">
    <property type="entry name" value="His_kinase_dom"/>
</dbReference>
<evidence type="ECO:0000256" key="9">
    <source>
        <dbReference type="ARBA" id="ARBA00022777"/>
    </source>
</evidence>
<dbReference type="Gene3D" id="1.10.287.130">
    <property type="match status" value="1"/>
</dbReference>
<evidence type="ECO:0000256" key="3">
    <source>
        <dbReference type="ARBA" id="ARBA00012438"/>
    </source>
</evidence>
<keyword evidence="5" id="KW-0597">Phosphoprotein</keyword>
<dbReference type="SUPFAM" id="SSF47384">
    <property type="entry name" value="Homodimeric domain of signal transducing histidine kinase"/>
    <property type="match status" value="1"/>
</dbReference>
<dbReference type="SMART" id="SM00388">
    <property type="entry name" value="HisKA"/>
    <property type="match status" value="1"/>
</dbReference>
<dbReference type="SMART" id="SM00304">
    <property type="entry name" value="HAMP"/>
    <property type="match status" value="1"/>
</dbReference>
<keyword evidence="10" id="KW-0067">ATP-binding</keyword>
<dbReference type="InterPro" id="IPR003661">
    <property type="entry name" value="HisK_dim/P_dom"/>
</dbReference>
<dbReference type="PRINTS" id="PR00344">
    <property type="entry name" value="BCTRLSENSOR"/>
</dbReference>
<evidence type="ECO:0000256" key="10">
    <source>
        <dbReference type="ARBA" id="ARBA00022840"/>
    </source>
</evidence>
<sequence length="374" mass="41931">MRISDKILLIVFVLATVLVLVVALLIGGSLQQVLLLGQAVYIFVFITSFMISRKLSQRIISLSFNVEEMAAGNFSKKIEIDSRDEIGQLASALNDLLSRLRTNVAIDVSKDTELAKAKTDFVTLASHQLRTPLSIIKWYVDFLVTGEAGEINKEQKKYLEEVYLSNERLIELVNALLDVSRIDVGTFSIEPEPTDIVERAENALRKYLPQIKQKEIHLKKAYDDIPKINLDPRLTKMVFDIVISNAVKYTNKGGMIKITIKKTENNILTQVSDSGCGIPREQQPKVFSKLFRADNVRRMESVGTGLGLYIAKAVIEKSGGKIWFESPSLEFLLSEEYKGKKITPDKANKGTTIFFTIPLKGMKKKLGTKKLSSL</sequence>
<dbReference type="PROSITE" id="PS50885">
    <property type="entry name" value="HAMP"/>
    <property type="match status" value="1"/>
</dbReference>
<dbReference type="InterPro" id="IPR004358">
    <property type="entry name" value="Sig_transdc_His_kin-like_C"/>
</dbReference>
<accession>A0A1F5TRS9</accession>
<dbReference type="SMART" id="SM00387">
    <property type="entry name" value="HATPase_c"/>
    <property type="match status" value="1"/>
</dbReference>
<reference evidence="17 18" key="1">
    <citation type="journal article" date="2016" name="Nat. Commun.">
        <title>Thousands of microbial genomes shed light on interconnected biogeochemical processes in an aquifer system.</title>
        <authorList>
            <person name="Anantharaman K."/>
            <person name="Brown C.T."/>
            <person name="Hug L.A."/>
            <person name="Sharon I."/>
            <person name="Castelle C.J."/>
            <person name="Probst A.J."/>
            <person name="Thomas B.C."/>
            <person name="Singh A."/>
            <person name="Wilkins M.J."/>
            <person name="Karaoz U."/>
            <person name="Brodie E.L."/>
            <person name="Williams K.H."/>
            <person name="Hubbard S.S."/>
            <person name="Banfield J.F."/>
        </authorList>
    </citation>
    <scope>NUCLEOTIDE SEQUENCE [LARGE SCALE GENOMIC DNA]</scope>
</reference>
<dbReference type="InterPro" id="IPR036890">
    <property type="entry name" value="HATPase_C_sf"/>
</dbReference>
<comment type="catalytic activity">
    <reaction evidence="1">
        <text>ATP + protein L-histidine = ADP + protein N-phospho-L-histidine.</text>
        <dbReference type="EC" id="2.7.13.3"/>
    </reaction>
</comment>
<dbReference type="GO" id="GO:0005524">
    <property type="term" value="F:ATP binding"/>
    <property type="evidence" value="ECO:0007669"/>
    <property type="project" value="UniProtKB-KW"/>
</dbReference>
<evidence type="ECO:0000256" key="5">
    <source>
        <dbReference type="ARBA" id="ARBA00022553"/>
    </source>
</evidence>
<dbReference type="CDD" id="cd00082">
    <property type="entry name" value="HisKA"/>
    <property type="match status" value="1"/>
</dbReference>
<gene>
    <name evidence="17" type="ORF">A2531_02285</name>
</gene>
<dbReference type="AlphaFoldDB" id="A0A1F5TRS9"/>
<dbReference type="GO" id="GO:0000155">
    <property type="term" value="F:phosphorelay sensor kinase activity"/>
    <property type="evidence" value="ECO:0007669"/>
    <property type="project" value="InterPro"/>
</dbReference>
<evidence type="ECO:0000256" key="12">
    <source>
        <dbReference type="ARBA" id="ARBA00023012"/>
    </source>
</evidence>
<dbReference type="PROSITE" id="PS50109">
    <property type="entry name" value="HIS_KIN"/>
    <property type="match status" value="1"/>
</dbReference>
<keyword evidence="9" id="KW-0418">Kinase</keyword>
<feature type="transmembrane region" description="Helical" evidence="14">
    <location>
        <begin position="7"/>
        <end position="27"/>
    </location>
</feature>
<keyword evidence="12" id="KW-0902">Two-component regulatory system</keyword>
<evidence type="ECO:0000256" key="1">
    <source>
        <dbReference type="ARBA" id="ARBA00000085"/>
    </source>
</evidence>
<dbReference type="SUPFAM" id="SSF55874">
    <property type="entry name" value="ATPase domain of HSP90 chaperone/DNA topoisomerase II/histidine kinase"/>
    <property type="match status" value="1"/>
</dbReference>
<evidence type="ECO:0000256" key="11">
    <source>
        <dbReference type="ARBA" id="ARBA00022989"/>
    </source>
</evidence>
<dbReference type="InterPro" id="IPR036097">
    <property type="entry name" value="HisK_dim/P_sf"/>
</dbReference>
<evidence type="ECO:0000256" key="2">
    <source>
        <dbReference type="ARBA" id="ARBA00004651"/>
    </source>
</evidence>
<evidence type="ECO:0000259" key="16">
    <source>
        <dbReference type="PROSITE" id="PS50885"/>
    </source>
</evidence>
<dbReference type="SUPFAM" id="SSF158472">
    <property type="entry name" value="HAMP domain-like"/>
    <property type="match status" value="1"/>
</dbReference>
<keyword evidence="7 14" id="KW-0812">Transmembrane</keyword>
<feature type="domain" description="HAMP" evidence="16">
    <location>
        <begin position="53"/>
        <end position="105"/>
    </location>
</feature>
<evidence type="ECO:0000313" key="17">
    <source>
        <dbReference type="EMBL" id="OGF41497.1"/>
    </source>
</evidence>
<dbReference type="EC" id="2.7.13.3" evidence="3"/>
<dbReference type="InterPro" id="IPR003594">
    <property type="entry name" value="HATPase_dom"/>
</dbReference>
<dbReference type="FunFam" id="3.30.565.10:FF:000006">
    <property type="entry name" value="Sensor histidine kinase WalK"/>
    <property type="match status" value="1"/>
</dbReference>
<evidence type="ECO:0000313" key="18">
    <source>
        <dbReference type="Proteomes" id="UP000177579"/>
    </source>
</evidence>
<keyword evidence="8" id="KW-0547">Nucleotide-binding</keyword>
<feature type="transmembrane region" description="Helical" evidence="14">
    <location>
        <begin position="33"/>
        <end position="51"/>
    </location>
</feature>
<dbReference type="CDD" id="cd06225">
    <property type="entry name" value="HAMP"/>
    <property type="match status" value="1"/>
</dbReference>
<dbReference type="PANTHER" id="PTHR45528:SF1">
    <property type="entry name" value="SENSOR HISTIDINE KINASE CPXA"/>
    <property type="match status" value="1"/>
</dbReference>
<evidence type="ECO:0000259" key="15">
    <source>
        <dbReference type="PROSITE" id="PS50109"/>
    </source>
</evidence>
<dbReference type="Pfam" id="PF00512">
    <property type="entry name" value="HisKA"/>
    <property type="match status" value="1"/>
</dbReference>
<dbReference type="InterPro" id="IPR050398">
    <property type="entry name" value="HssS/ArlS-like"/>
</dbReference>